<protein>
    <submittedName>
        <fullName evidence="1">Uncharacterized protein</fullName>
    </submittedName>
</protein>
<dbReference type="Pfam" id="PF23733">
    <property type="entry name" value="GRXCR1-2_C"/>
    <property type="match status" value="1"/>
</dbReference>
<reference evidence="1" key="1">
    <citation type="submission" date="2021-06" db="EMBL/GenBank/DDBJ databases">
        <title>Parelaphostrongylus tenuis whole genome reference sequence.</title>
        <authorList>
            <person name="Garwood T.J."/>
            <person name="Larsen P.A."/>
            <person name="Fountain-Jones N.M."/>
            <person name="Garbe J.R."/>
            <person name="Macchietto M.G."/>
            <person name="Kania S.A."/>
            <person name="Gerhold R.W."/>
            <person name="Richards J.E."/>
            <person name="Wolf T.M."/>
        </authorList>
    </citation>
    <scope>NUCLEOTIDE SEQUENCE</scope>
    <source>
        <strain evidence="1">MNPRO001-30</strain>
        <tissue evidence="1">Meninges</tissue>
    </source>
</reference>
<name>A0AAD5QFU5_PARTN</name>
<dbReference type="AlphaFoldDB" id="A0AAD5QFU5"/>
<sequence>MKIKNQWQSRQQFVYQPQRDREFLSERSKTGHNGLTMVYVNGKYVGERLDCSTCSGIGYTVCRFCGGGKKLQETFRVRLRCTRCDRNGIAHCPSCSSSLSPYDHNTLCNVVEPVV</sequence>
<dbReference type="EMBL" id="JAHQIW010000113">
    <property type="protein sequence ID" value="KAJ1346090.1"/>
    <property type="molecule type" value="Genomic_DNA"/>
</dbReference>
<accession>A0AAD5QFU5</accession>
<proteinExistence type="predicted"/>
<evidence type="ECO:0000313" key="2">
    <source>
        <dbReference type="Proteomes" id="UP001196413"/>
    </source>
</evidence>
<organism evidence="1 2">
    <name type="scientific">Parelaphostrongylus tenuis</name>
    <name type="common">Meningeal worm</name>
    <dbReference type="NCBI Taxonomy" id="148309"/>
    <lineage>
        <taxon>Eukaryota</taxon>
        <taxon>Metazoa</taxon>
        <taxon>Ecdysozoa</taxon>
        <taxon>Nematoda</taxon>
        <taxon>Chromadorea</taxon>
        <taxon>Rhabditida</taxon>
        <taxon>Rhabditina</taxon>
        <taxon>Rhabditomorpha</taxon>
        <taxon>Strongyloidea</taxon>
        <taxon>Metastrongylidae</taxon>
        <taxon>Parelaphostrongylus</taxon>
    </lineage>
</organism>
<comment type="caution">
    <text evidence="1">The sequence shown here is derived from an EMBL/GenBank/DDBJ whole genome shotgun (WGS) entry which is preliminary data.</text>
</comment>
<gene>
    <name evidence="1" type="ORF">KIN20_000777</name>
</gene>
<keyword evidence="2" id="KW-1185">Reference proteome</keyword>
<dbReference type="Proteomes" id="UP001196413">
    <property type="component" value="Unassembled WGS sequence"/>
</dbReference>
<evidence type="ECO:0000313" key="1">
    <source>
        <dbReference type="EMBL" id="KAJ1346090.1"/>
    </source>
</evidence>